<feature type="compositionally biased region" description="Low complexity" evidence="1">
    <location>
        <begin position="64"/>
        <end position="75"/>
    </location>
</feature>
<reference evidence="3" key="1">
    <citation type="journal article" date="2024" name="Antonie Van Leeuwenhoek">
        <title>Bradyrhizobium ontarionense sp. nov., a novel bacterial symbiont isolated from Aeschynomene indica (Indian jointvetch), harbours photosynthesis, nitrogen fixation and nitrous oxide (N2O) reductase genes.</title>
        <authorList>
            <person name="Bromfield E.S.P."/>
            <person name="Cloutier S."/>
        </authorList>
    </citation>
    <scope>NUCLEOTIDE SEQUENCE</scope>
    <source>
        <strain evidence="3">A19</strain>
    </source>
</reference>
<keyword evidence="2" id="KW-0732">Signal</keyword>
<dbReference type="EMBL" id="CP088156">
    <property type="protein sequence ID" value="UFZ07604.1"/>
    <property type="molecule type" value="Genomic_DNA"/>
</dbReference>
<feature type="region of interest" description="Disordered" evidence="1">
    <location>
        <begin position="63"/>
        <end position="102"/>
    </location>
</feature>
<dbReference type="RefSeq" id="WP_231327054.1">
    <property type="nucleotide sequence ID" value="NZ_CP088156.1"/>
</dbReference>
<feature type="signal peptide" evidence="2">
    <location>
        <begin position="1"/>
        <end position="19"/>
    </location>
</feature>
<evidence type="ECO:0000313" key="3">
    <source>
        <dbReference type="EMBL" id="UFZ07604.1"/>
    </source>
</evidence>
<name>A0ABY3RLX4_9BRAD</name>
<keyword evidence="4" id="KW-1185">Reference proteome</keyword>
<sequence>MKRLGLIMLVVAQPGLVPAAQAQTAPAPKPAIAKRADACAPIGRTEDGKLVYSMKCESIPKPVAPAAPQAAAQPTQPAPAAEPEPETERSGLLGWSYDRRPK</sequence>
<protein>
    <submittedName>
        <fullName evidence="3">Uncharacterized protein</fullName>
    </submittedName>
</protein>
<proteinExistence type="predicted"/>
<evidence type="ECO:0000256" key="1">
    <source>
        <dbReference type="SAM" id="MobiDB-lite"/>
    </source>
</evidence>
<evidence type="ECO:0000313" key="4">
    <source>
        <dbReference type="Proteomes" id="UP001431010"/>
    </source>
</evidence>
<dbReference type="Proteomes" id="UP001431010">
    <property type="component" value="Chromosome"/>
</dbReference>
<feature type="chain" id="PRO_5045778498" evidence="2">
    <location>
        <begin position="20"/>
        <end position="102"/>
    </location>
</feature>
<gene>
    <name evidence="3" type="ORF">LQG66_15405</name>
</gene>
<organism evidence="3 4">
    <name type="scientific">Bradyrhizobium ontarionense</name>
    <dbReference type="NCBI Taxonomy" id="2898149"/>
    <lineage>
        <taxon>Bacteria</taxon>
        <taxon>Pseudomonadati</taxon>
        <taxon>Pseudomonadota</taxon>
        <taxon>Alphaproteobacteria</taxon>
        <taxon>Hyphomicrobiales</taxon>
        <taxon>Nitrobacteraceae</taxon>
        <taxon>Bradyrhizobium</taxon>
    </lineage>
</organism>
<evidence type="ECO:0000256" key="2">
    <source>
        <dbReference type="SAM" id="SignalP"/>
    </source>
</evidence>
<accession>A0ABY3RLX4</accession>